<evidence type="ECO:0000256" key="2">
    <source>
        <dbReference type="ARBA" id="ARBA00022448"/>
    </source>
</evidence>
<proteinExistence type="inferred from homology"/>
<dbReference type="SUPFAM" id="SSF52402">
    <property type="entry name" value="Adenine nucleotide alpha hydrolases-like"/>
    <property type="match status" value="1"/>
</dbReference>
<dbReference type="AlphaFoldDB" id="A0A381VVW7"/>
<reference evidence="5" key="1">
    <citation type="submission" date="2018-05" db="EMBL/GenBank/DDBJ databases">
        <authorList>
            <person name="Lanie J.A."/>
            <person name="Ng W.-L."/>
            <person name="Kazmierczak K.M."/>
            <person name="Andrzejewski T.M."/>
            <person name="Davidsen T.M."/>
            <person name="Wayne K.J."/>
            <person name="Tettelin H."/>
            <person name="Glass J.I."/>
            <person name="Rusch D."/>
            <person name="Podicherti R."/>
            <person name="Tsui H.-C.T."/>
            <person name="Winkler M.E."/>
        </authorList>
    </citation>
    <scope>NUCLEOTIDE SEQUENCE</scope>
</reference>
<dbReference type="Pfam" id="PF00766">
    <property type="entry name" value="ETF_alpha"/>
    <property type="match status" value="1"/>
</dbReference>
<dbReference type="FunFam" id="3.40.50.1220:FF:000004">
    <property type="entry name" value="Electron transfer flavoprotein"/>
    <property type="match status" value="1"/>
</dbReference>
<dbReference type="SUPFAM" id="SSF52467">
    <property type="entry name" value="DHS-like NAD/FAD-binding domain"/>
    <property type="match status" value="1"/>
</dbReference>
<evidence type="ECO:0000256" key="3">
    <source>
        <dbReference type="ARBA" id="ARBA00022630"/>
    </source>
</evidence>
<dbReference type="PANTHER" id="PTHR43153">
    <property type="entry name" value="ELECTRON TRANSFER FLAVOPROTEIN ALPHA"/>
    <property type="match status" value="1"/>
</dbReference>
<gene>
    <name evidence="5" type="ORF">METZ01_LOCUS96641</name>
</gene>
<name>A0A381VVW7_9ZZZZ</name>
<dbReference type="GO" id="GO:0033539">
    <property type="term" value="P:fatty acid beta-oxidation using acyl-CoA dehydrogenase"/>
    <property type="evidence" value="ECO:0007669"/>
    <property type="project" value="TreeGrafter"/>
</dbReference>
<organism evidence="5">
    <name type="scientific">marine metagenome</name>
    <dbReference type="NCBI Taxonomy" id="408172"/>
    <lineage>
        <taxon>unclassified sequences</taxon>
        <taxon>metagenomes</taxon>
        <taxon>ecological metagenomes</taxon>
    </lineage>
</organism>
<dbReference type="InterPro" id="IPR014730">
    <property type="entry name" value="ETF_a/b_N"/>
</dbReference>
<keyword evidence="3" id="KW-0285">Flavoprotein</keyword>
<dbReference type="InterPro" id="IPR014731">
    <property type="entry name" value="ETF_asu_C"/>
</dbReference>
<keyword evidence="2" id="KW-0813">Transport</keyword>
<dbReference type="GO" id="GO:0009055">
    <property type="term" value="F:electron transfer activity"/>
    <property type="evidence" value="ECO:0007669"/>
    <property type="project" value="InterPro"/>
</dbReference>
<comment type="similarity">
    <text evidence="1">Belongs to the ETF alpha-subunit/FixB family.</text>
</comment>
<dbReference type="EMBL" id="UINC01009781">
    <property type="protein sequence ID" value="SVA43787.1"/>
    <property type="molecule type" value="Genomic_DNA"/>
</dbReference>
<dbReference type="PANTHER" id="PTHR43153:SF1">
    <property type="entry name" value="ELECTRON TRANSFER FLAVOPROTEIN SUBUNIT ALPHA, MITOCHONDRIAL"/>
    <property type="match status" value="1"/>
</dbReference>
<evidence type="ECO:0000259" key="4">
    <source>
        <dbReference type="SMART" id="SM00893"/>
    </source>
</evidence>
<dbReference type="PIRSF" id="PIRSF000089">
    <property type="entry name" value="Electra_flavoP_a"/>
    <property type="match status" value="1"/>
</dbReference>
<dbReference type="Pfam" id="PF01012">
    <property type="entry name" value="ETF"/>
    <property type="match status" value="1"/>
</dbReference>
<dbReference type="InterPro" id="IPR014729">
    <property type="entry name" value="Rossmann-like_a/b/a_fold"/>
</dbReference>
<evidence type="ECO:0000256" key="1">
    <source>
        <dbReference type="ARBA" id="ARBA00005817"/>
    </source>
</evidence>
<dbReference type="GO" id="GO:0050660">
    <property type="term" value="F:flavin adenine dinucleotide binding"/>
    <property type="evidence" value="ECO:0007669"/>
    <property type="project" value="InterPro"/>
</dbReference>
<dbReference type="Gene3D" id="3.40.50.1220">
    <property type="entry name" value="TPP-binding domain"/>
    <property type="match status" value="1"/>
</dbReference>
<protein>
    <recommendedName>
        <fullName evidence="4">Electron transfer flavoprotein alpha/beta-subunit N-terminal domain-containing protein</fullName>
    </recommendedName>
</protein>
<feature type="domain" description="Electron transfer flavoprotein alpha/beta-subunit N-terminal" evidence="4">
    <location>
        <begin position="3"/>
        <end position="197"/>
    </location>
</feature>
<dbReference type="InterPro" id="IPR001308">
    <property type="entry name" value="ETF_a/FixB"/>
</dbReference>
<sequence>MDILIVLEESNGQIHRMGLESIAAGQRLSDEMGLTAGALVLGGNADGLADQASKYQLGEVLKVKDALLESYSADGYSEAVKQIIDQENPTYVLFGHTYQVRDYVPRLSAKLNKPFLVDNIAIRVENGQPIFTKQMFNAKLSADVEANGSGPFLVSFQSAAFSMDAAVAGSASIRESTVQLDAAMIRTKSEPPFQEEAGGVDLTSADIIVSIGRGIGKEENIPLAVELSKALGGELAASRPVVDSGWLPSAHQIGSSGQSVSPKLYLALGISGAIQHVVGMKGSKNIVTINKDPDAPIFEISDYGVVGDILEIIPKLTEAIQALKN</sequence>
<dbReference type="Gene3D" id="3.40.50.620">
    <property type="entry name" value="HUPs"/>
    <property type="match status" value="1"/>
</dbReference>
<dbReference type="InterPro" id="IPR029035">
    <property type="entry name" value="DHS-like_NAD/FAD-binding_dom"/>
</dbReference>
<dbReference type="SMART" id="SM00893">
    <property type="entry name" value="ETF"/>
    <property type="match status" value="1"/>
</dbReference>
<evidence type="ECO:0000313" key="5">
    <source>
        <dbReference type="EMBL" id="SVA43787.1"/>
    </source>
</evidence>
<accession>A0A381VVW7</accession>